<accession>A0A0L6VZ91</accession>
<protein>
    <submittedName>
        <fullName evidence="1">Uncharacterized protein</fullName>
    </submittedName>
</protein>
<dbReference type="Proteomes" id="UP000037175">
    <property type="component" value="Unassembled WGS sequence"/>
</dbReference>
<dbReference type="AlphaFoldDB" id="A0A0L6VZ91"/>
<reference evidence="2" key="1">
    <citation type="submission" date="2015-07" db="EMBL/GenBank/DDBJ databases">
        <title>Complete Genome of Thermincola ferriacetica strain Z-0001T.</title>
        <authorList>
            <person name="Lusk B."/>
            <person name="Badalamenti J.P."/>
            <person name="Parameswaran P."/>
            <person name="Bond D.R."/>
            <person name="Torres C.I."/>
        </authorList>
    </citation>
    <scope>NUCLEOTIDE SEQUENCE [LARGE SCALE GENOMIC DNA]</scope>
    <source>
        <strain evidence="2">Z-0001</strain>
    </source>
</reference>
<name>A0A0L6VZ91_9FIRM</name>
<comment type="caution">
    <text evidence="1">The sequence shown here is derived from an EMBL/GenBank/DDBJ whole genome shotgun (WGS) entry which is preliminary data.</text>
</comment>
<sequence length="266" mass="29283">MPESLHGHPVYSGSPIVGFDGFICSLQVIHPVYLVHHAVPFPHHVTPFRYAPSVLCDFAPIPSCLFRASLALWQSYPSLRSTPAERTYFPAGSSPPVSRSLWHSSRSCLLFPSLGPSVAYLDLPSSLRSRSCFWLTAPHCNQVQCPPGFLLQSVTSFHGPGVFHYYGLICHPTPLRPALVSPLVWAYPLWGWCRASPVKPACLKLNPSVLTPQVIQLLGFPTQCKVTHLTSQPRFACAMFQIPPSASFRPHRWPVTPLPTGCLPAG</sequence>
<gene>
    <name evidence="1" type="ORF">Tfer_3304</name>
</gene>
<dbReference type="EMBL" id="LGTE01000063">
    <property type="protein sequence ID" value="KNZ68164.1"/>
    <property type="molecule type" value="Genomic_DNA"/>
</dbReference>
<organism evidence="1 2">
    <name type="scientific">Thermincola ferriacetica</name>
    <dbReference type="NCBI Taxonomy" id="281456"/>
    <lineage>
        <taxon>Bacteria</taxon>
        <taxon>Bacillati</taxon>
        <taxon>Bacillota</taxon>
        <taxon>Clostridia</taxon>
        <taxon>Eubacteriales</taxon>
        <taxon>Thermincolaceae</taxon>
        <taxon>Thermincola</taxon>
    </lineage>
</organism>
<evidence type="ECO:0000313" key="2">
    <source>
        <dbReference type="Proteomes" id="UP000037175"/>
    </source>
</evidence>
<proteinExistence type="predicted"/>
<evidence type="ECO:0000313" key="1">
    <source>
        <dbReference type="EMBL" id="KNZ68164.1"/>
    </source>
</evidence>
<keyword evidence="2" id="KW-1185">Reference proteome</keyword>